<sequence length="46" mass="5022">MLFALANIVRVDQMLRAQGYSVWTALKGSSDQSNIGKSALLKGLLR</sequence>
<reference evidence="1 2" key="1">
    <citation type="submission" date="2014-04" db="EMBL/GenBank/DDBJ databases">
        <title>Marinobacterium kochiensis sp. nov., isolated from sediment sample collected from Kochi backwaters in Kerala, India.</title>
        <authorList>
            <person name="Singh A."/>
            <person name="Pinnaka A.K."/>
        </authorList>
    </citation>
    <scope>NUCLEOTIDE SEQUENCE [LARGE SCALE GENOMIC DNA]</scope>
    <source>
        <strain evidence="1 2">AK27</strain>
    </source>
</reference>
<accession>A0A081G3Z2</accession>
<dbReference type="Proteomes" id="UP000028252">
    <property type="component" value="Unassembled WGS sequence"/>
</dbReference>
<dbReference type="AlphaFoldDB" id="A0A081G3Z2"/>
<gene>
    <name evidence="1" type="ORF">ADIMK_0454</name>
</gene>
<evidence type="ECO:0000313" key="1">
    <source>
        <dbReference type="EMBL" id="KEA65497.1"/>
    </source>
</evidence>
<organism evidence="1 2">
    <name type="scientific">Marinobacterium lacunae</name>
    <dbReference type="NCBI Taxonomy" id="1232683"/>
    <lineage>
        <taxon>Bacteria</taxon>
        <taxon>Pseudomonadati</taxon>
        <taxon>Pseudomonadota</taxon>
        <taxon>Gammaproteobacteria</taxon>
        <taxon>Oceanospirillales</taxon>
        <taxon>Oceanospirillaceae</taxon>
        <taxon>Marinobacterium</taxon>
    </lineage>
</organism>
<keyword evidence="2" id="KW-1185">Reference proteome</keyword>
<protein>
    <submittedName>
        <fullName evidence="1">Uncharacterized protein</fullName>
    </submittedName>
</protein>
<dbReference type="PATRIC" id="fig|1232683.4.peg.448"/>
<proteinExistence type="predicted"/>
<dbReference type="EMBL" id="JMQN01000011">
    <property type="protein sequence ID" value="KEA65497.1"/>
    <property type="molecule type" value="Genomic_DNA"/>
</dbReference>
<evidence type="ECO:0000313" key="2">
    <source>
        <dbReference type="Proteomes" id="UP000028252"/>
    </source>
</evidence>
<comment type="caution">
    <text evidence="1">The sequence shown here is derived from an EMBL/GenBank/DDBJ whole genome shotgun (WGS) entry which is preliminary data.</text>
</comment>
<name>A0A081G3Z2_9GAMM</name>